<evidence type="ECO:0000313" key="3">
    <source>
        <dbReference type="Proteomes" id="UP001597512"/>
    </source>
</evidence>
<dbReference type="SUPFAM" id="SSF50630">
    <property type="entry name" value="Acid proteases"/>
    <property type="match status" value="1"/>
</dbReference>
<dbReference type="PANTHER" id="PTHR38037:SF2">
    <property type="entry name" value="ATP-DEPENDENT ZINC PROTEASE DOMAIN-CONTAINING PROTEIN-RELATED"/>
    <property type="match status" value="1"/>
</dbReference>
<protein>
    <submittedName>
        <fullName evidence="2">ATP-dependent zinc protease</fullName>
    </submittedName>
</protein>
<reference evidence="3" key="1">
    <citation type="journal article" date="2019" name="Int. J. Syst. Evol. Microbiol.">
        <title>The Global Catalogue of Microorganisms (GCM) 10K type strain sequencing project: providing services to taxonomists for standard genome sequencing and annotation.</title>
        <authorList>
            <consortium name="The Broad Institute Genomics Platform"/>
            <consortium name="The Broad Institute Genome Sequencing Center for Infectious Disease"/>
            <person name="Wu L."/>
            <person name="Ma J."/>
        </authorList>
    </citation>
    <scope>NUCLEOTIDE SEQUENCE [LARGE SCALE GENOMIC DNA]</scope>
    <source>
        <strain evidence="3">KCTC 52490</strain>
    </source>
</reference>
<gene>
    <name evidence="2" type="ORF">ACFS25_19490</name>
</gene>
<dbReference type="Proteomes" id="UP001597512">
    <property type="component" value="Unassembled WGS sequence"/>
</dbReference>
<dbReference type="Gene3D" id="2.40.70.10">
    <property type="entry name" value="Acid Proteases"/>
    <property type="match status" value="1"/>
</dbReference>
<dbReference type="PANTHER" id="PTHR38037">
    <property type="entry name" value="ZN_PROTEASE DOMAIN-CONTAINING PROTEIN"/>
    <property type="match status" value="1"/>
</dbReference>
<organism evidence="2 3">
    <name type="scientific">Spirosoma flavum</name>
    <dbReference type="NCBI Taxonomy" id="2048557"/>
    <lineage>
        <taxon>Bacteria</taxon>
        <taxon>Pseudomonadati</taxon>
        <taxon>Bacteroidota</taxon>
        <taxon>Cytophagia</taxon>
        <taxon>Cytophagales</taxon>
        <taxon>Cytophagaceae</taxon>
        <taxon>Spirosoma</taxon>
    </lineage>
</organism>
<dbReference type="EMBL" id="JBHUOM010000019">
    <property type="protein sequence ID" value="MFD2935974.1"/>
    <property type="molecule type" value="Genomic_DNA"/>
</dbReference>
<dbReference type="GO" id="GO:0006508">
    <property type="term" value="P:proteolysis"/>
    <property type="evidence" value="ECO:0007669"/>
    <property type="project" value="UniProtKB-KW"/>
</dbReference>
<dbReference type="InterPro" id="IPR021109">
    <property type="entry name" value="Peptidase_aspartic_dom_sf"/>
</dbReference>
<keyword evidence="2" id="KW-0378">Hydrolase</keyword>
<dbReference type="Pfam" id="PF05618">
    <property type="entry name" value="Zn_protease"/>
    <property type="match status" value="1"/>
</dbReference>
<evidence type="ECO:0000313" key="2">
    <source>
        <dbReference type="EMBL" id="MFD2935974.1"/>
    </source>
</evidence>
<keyword evidence="2" id="KW-0645">Protease</keyword>
<keyword evidence="3" id="KW-1185">Reference proteome</keyword>
<sequence length="160" mass="18626">MKLPVPENLITKPKQIIGMTDLVDFPDLGLFDVQAKIDTGAFTSALHCKDVRLIKTRLRTRLSFWLIDKPGEDSRRFYSDQFSQRMIRNSFGVAELRYVIKTRIVLFGRKIRAEFTLADREQLKNPILLGRKLLRNRFIVDVSEKNLSYEAKIARQTHTS</sequence>
<dbReference type="GO" id="GO:0008233">
    <property type="term" value="F:peptidase activity"/>
    <property type="evidence" value="ECO:0007669"/>
    <property type="project" value="UniProtKB-KW"/>
</dbReference>
<name>A0ABW6APH2_9BACT</name>
<dbReference type="InterPro" id="IPR008503">
    <property type="entry name" value="Asp_endopeptidase"/>
</dbReference>
<dbReference type="RefSeq" id="WP_381504327.1">
    <property type="nucleotide sequence ID" value="NZ_JBHUOM010000019.1"/>
</dbReference>
<accession>A0ABW6APH2</accession>
<feature type="domain" description="Retropepsin-like aspartic endopeptidase" evidence="1">
    <location>
        <begin position="24"/>
        <end position="147"/>
    </location>
</feature>
<comment type="caution">
    <text evidence="2">The sequence shown here is derived from an EMBL/GenBank/DDBJ whole genome shotgun (WGS) entry which is preliminary data.</text>
</comment>
<evidence type="ECO:0000259" key="1">
    <source>
        <dbReference type="Pfam" id="PF05618"/>
    </source>
</evidence>
<proteinExistence type="predicted"/>